<dbReference type="AlphaFoldDB" id="A0A6J2QQJ3"/>
<comment type="similarity">
    <text evidence="3">Belongs to the DNase II family.</text>
</comment>
<dbReference type="InterPro" id="IPR004947">
    <property type="entry name" value="DNase_II"/>
</dbReference>
<dbReference type="Proteomes" id="UP000504630">
    <property type="component" value="Chromosome 11"/>
</dbReference>
<evidence type="ECO:0000256" key="2">
    <source>
        <dbReference type="ARBA" id="ARBA00004371"/>
    </source>
</evidence>
<keyword evidence="6" id="KW-0053">Apoptosis</keyword>
<evidence type="ECO:0000256" key="17">
    <source>
        <dbReference type="ARBA" id="ARBA00043033"/>
    </source>
</evidence>
<proteinExistence type="inferred from homology"/>
<dbReference type="PANTHER" id="PTHR10858:SF9">
    <property type="entry name" value="DEOXYRIBONUCLEASE-2-ALPHA"/>
    <property type="match status" value="1"/>
</dbReference>
<gene>
    <name evidence="20" type="primary">LOC115016053</name>
</gene>
<keyword evidence="10" id="KW-0378">Hydrolase</keyword>
<keyword evidence="8" id="KW-0732">Signal</keyword>
<dbReference type="Pfam" id="PF03265">
    <property type="entry name" value="DNase_II"/>
    <property type="match status" value="1"/>
</dbReference>
<dbReference type="GO" id="GO:0005764">
    <property type="term" value="C:lysosome"/>
    <property type="evidence" value="ECO:0007669"/>
    <property type="project" value="UniProtKB-SubCell"/>
</dbReference>
<comment type="catalytic activity">
    <reaction evidence="1">
        <text>Endonucleolytic cleavage to nucleoside 3'-phosphates and 3'-phosphooligonucleotide end-products.</text>
        <dbReference type="EC" id="3.1.22.1"/>
    </reaction>
</comment>
<organism evidence="19 20">
    <name type="scientific">Cottoperca gobio</name>
    <name type="common">Frogmouth</name>
    <name type="synonym">Aphritis gobio</name>
    <dbReference type="NCBI Taxonomy" id="56716"/>
    <lineage>
        <taxon>Eukaryota</taxon>
        <taxon>Metazoa</taxon>
        <taxon>Chordata</taxon>
        <taxon>Craniata</taxon>
        <taxon>Vertebrata</taxon>
        <taxon>Euteleostomi</taxon>
        <taxon>Actinopterygii</taxon>
        <taxon>Neopterygii</taxon>
        <taxon>Teleostei</taxon>
        <taxon>Neoteleostei</taxon>
        <taxon>Acanthomorphata</taxon>
        <taxon>Eupercaria</taxon>
        <taxon>Perciformes</taxon>
        <taxon>Notothenioidei</taxon>
        <taxon>Bovichtidae</taxon>
        <taxon>Cottoperca</taxon>
    </lineage>
</organism>
<comment type="subcellular location">
    <subcellularLocation>
        <location evidence="2">Lysosome</location>
    </subcellularLocation>
</comment>
<evidence type="ECO:0000256" key="10">
    <source>
        <dbReference type="ARBA" id="ARBA00022801"/>
    </source>
</evidence>
<evidence type="ECO:0000256" key="12">
    <source>
        <dbReference type="ARBA" id="ARBA00023180"/>
    </source>
</evidence>
<dbReference type="InParanoid" id="A0A6J2QQJ3"/>
<keyword evidence="11" id="KW-1015">Disulfide bond</keyword>
<keyword evidence="19" id="KW-1185">Reference proteome</keyword>
<dbReference type="RefSeq" id="XP_029299577.1">
    <property type="nucleotide sequence ID" value="XM_029443717.1"/>
</dbReference>
<evidence type="ECO:0000256" key="1">
    <source>
        <dbReference type="ARBA" id="ARBA00000447"/>
    </source>
</evidence>
<evidence type="ECO:0000256" key="8">
    <source>
        <dbReference type="ARBA" id="ARBA00022729"/>
    </source>
</evidence>
<evidence type="ECO:0000313" key="19">
    <source>
        <dbReference type="Proteomes" id="UP000504630"/>
    </source>
</evidence>
<evidence type="ECO:0000256" key="16">
    <source>
        <dbReference type="ARBA" id="ARBA00041918"/>
    </source>
</evidence>
<accession>A0A6J2QQJ3</accession>
<reference evidence="20" key="1">
    <citation type="submission" date="2025-08" db="UniProtKB">
        <authorList>
            <consortium name="RefSeq"/>
        </authorList>
    </citation>
    <scope>IDENTIFICATION</scope>
</reference>
<evidence type="ECO:0000256" key="13">
    <source>
        <dbReference type="ARBA" id="ARBA00023228"/>
    </source>
</evidence>
<evidence type="ECO:0000256" key="15">
    <source>
        <dbReference type="ARBA" id="ARBA00041393"/>
    </source>
</evidence>
<keyword evidence="5" id="KW-0217">Developmental protein</keyword>
<evidence type="ECO:0000256" key="4">
    <source>
        <dbReference type="ARBA" id="ARBA00012036"/>
    </source>
</evidence>
<comment type="function">
    <text evidence="18">Hydrolyzes DNA under acidic conditions with a preference for double-stranded DNA. Plays a major role in the clearance of nucleic acids generated through apoptosis, hence preventing autoinflammation. Necessary for proper fetal development and for definitive erythropoiesis in fetal liver and bone marrow, where it degrades nuclear DNA expelled from erythroid precursor cells.</text>
</comment>
<evidence type="ECO:0000313" key="20">
    <source>
        <dbReference type="RefSeq" id="XP_029299577.1"/>
    </source>
</evidence>
<protein>
    <recommendedName>
        <fullName evidence="14">Deoxyribonuclease-2-alpha</fullName>
        <ecNumber evidence="4">3.1.22.1</ecNumber>
    </recommendedName>
    <alternativeName>
        <fullName evidence="15">Acid DNase</fullName>
    </alternativeName>
    <alternativeName>
        <fullName evidence="17">Deoxyribonuclease II alpha</fullName>
    </alternativeName>
    <alternativeName>
        <fullName evidence="16">Lysosomal DNase II</fullName>
    </alternativeName>
</protein>
<name>A0A6J2QQJ3_COTGO</name>
<dbReference type="GeneID" id="115016053"/>
<dbReference type="GO" id="GO:0006309">
    <property type="term" value="P:apoptotic DNA fragmentation"/>
    <property type="evidence" value="ECO:0007669"/>
    <property type="project" value="TreeGrafter"/>
</dbReference>
<evidence type="ECO:0000256" key="14">
    <source>
        <dbReference type="ARBA" id="ARBA00039868"/>
    </source>
</evidence>
<dbReference type="EC" id="3.1.22.1" evidence="4"/>
<evidence type="ECO:0000256" key="9">
    <source>
        <dbReference type="ARBA" id="ARBA00022759"/>
    </source>
</evidence>
<keyword evidence="7" id="KW-0540">Nuclease</keyword>
<sequence length="176" mass="19686">MGYSDSIDFNGLTIEHSKTTPSPGSPGLLKKLKDFGFISYSDQPPGSHADDEFGHSKGVVMVEEGKSGVWLLHSTPQFPFSIDQNHFWPQSGAKHAQTFICVTFPHDQFIAIGKHLQYIKAFPFDHHVPDVFPEFINVVNWKSITPSNDKQPLTSNGLQPFFSIAKLQFKDCLHSV</sequence>
<evidence type="ECO:0000256" key="6">
    <source>
        <dbReference type="ARBA" id="ARBA00022703"/>
    </source>
</evidence>
<dbReference type="KEGG" id="cgob:115016053"/>
<evidence type="ECO:0000256" key="5">
    <source>
        <dbReference type="ARBA" id="ARBA00022473"/>
    </source>
</evidence>
<dbReference type="PANTHER" id="PTHR10858">
    <property type="entry name" value="DEOXYRIBONUCLEASE II"/>
    <property type="match status" value="1"/>
</dbReference>
<keyword evidence="9" id="KW-0255">Endonuclease</keyword>
<evidence type="ECO:0000256" key="11">
    <source>
        <dbReference type="ARBA" id="ARBA00023157"/>
    </source>
</evidence>
<keyword evidence="12" id="KW-0325">Glycoprotein</keyword>
<dbReference type="OrthoDB" id="10261598at2759"/>
<keyword evidence="13" id="KW-0458">Lysosome</keyword>
<dbReference type="GO" id="GO:0004531">
    <property type="term" value="F:deoxyribonuclease II activity"/>
    <property type="evidence" value="ECO:0007669"/>
    <property type="project" value="UniProtKB-EC"/>
</dbReference>
<evidence type="ECO:0000256" key="3">
    <source>
        <dbReference type="ARBA" id="ARBA00007527"/>
    </source>
</evidence>
<evidence type="ECO:0000256" key="18">
    <source>
        <dbReference type="ARBA" id="ARBA00045381"/>
    </source>
</evidence>
<evidence type="ECO:0000256" key="7">
    <source>
        <dbReference type="ARBA" id="ARBA00022722"/>
    </source>
</evidence>